<feature type="binding site" evidence="6">
    <location>
        <position position="180"/>
    </location>
    <ligand>
        <name>Zn(2+)</name>
        <dbReference type="ChEBI" id="CHEBI:29105"/>
        <label>1</label>
        <note>catalytic</note>
    </ligand>
</feature>
<dbReference type="PANTHER" id="PTHR30304">
    <property type="entry name" value="D-TAGATOSE-1,6-BISPHOSPHATE ALDOLASE"/>
    <property type="match status" value="1"/>
</dbReference>
<evidence type="ECO:0000256" key="5">
    <source>
        <dbReference type="PIRSR" id="PIRSR001359-2"/>
    </source>
</evidence>
<gene>
    <name evidence="7" type="primary">fba</name>
    <name evidence="7" type="ORF">CEE37_10315</name>
</gene>
<evidence type="ECO:0000256" key="6">
    <source>
        <dbReference type="PIRSR" id="PIRSR001359-3"/>
    </source>
</evidence>
<evidence type="ECO:0000313" key="8">
    <source>
        <dbReference type="Proteomes" id="UP000319619"/>
    </source>
</evidence>
<dbReference type="EMBL" id="NJBN01000006">
    <property type="protein sequence ID" value="TKJ40120.1"/>
    <property type="molecule type" value="Genomic_DNA"/>
</dbReference>
<dbReference type="GO" id="GO:0004332">
    <property type="term" value="F:fructose-bisphosphate aldolase activity"/>
    <property type="evidence" value="ECO:0007669"/>
    <property type="project" value="InterPro"/>
</dbReference>
<dbReference type="InterPro" id="IPR050246">
    <property type="entry name" value="Class_II_FBP_aldolase"/>
</dbReference>
<dbReference type="Pfam" id="PF01116">
    <property type="entry name" value="F_bP_aldolase"/>
    <property type="match status" value="2"/>
</dbReference>
<evidence type="ECO:0000313" key="7">
    <source>
        <dbReference type="EMBL" id="TKJ40120.1"/>
    </source>
</evidence>
<comment type="caution">
    <text evidence="7">The sequence shown here is derived from an EMBL/GenBank/DDBJ whole genome shotgun (WGS) entry which is preliminary data.</text>
</comment>
<feature type="binding site" evidence="6">
    <location>
        <position position="104"/>
    </location>
    <ligand>
        <name>Zn(2+)</name>
        <dbReference type="ChEBI" id="CHEBI:29105"/>
        <label>2</label>
    </ligand>
</feature>
<name>A0A532UYU8_UNCL8</name>
<keyword evidence="1 6" id="KW-0479">Metal-binding</keyword>
<dbReference type="GO" id="GO:0006096">
    <property type="term" value="P:glycolytic process"/>
    <property type="evidence" value="ECO:0007669"/>
    <property type="project" value="InterPro"/>
</dbReference>
<protein>
    <submittedName>
        <fullName evidence="7">Fructose-1,6-bisphosphate aldolase, class II</fullName>
    </submittedName>
</protein>
<evidence type="ECO:0000256" key="3">
    <source>
        <dbReference type="ARBA" id="ARBA00023239"/>
    </source>
</evidence>
<feature type="binding site" evidence="6">
    <location>
        <position position="134"/>
    </location>
    <ligand>
        <name>Zn(2+)</name>
        <dbReference type="ChEBI" id="CHEBI:29105"/>
        <label>2</label>
    </ligand>
</feature>
<dbReference type="GO" id="GO:0008270">
    <property type="term" value="F:zinc ion binding"/>
    <property type="evidence" value="ECO:0007669"/>
    <property type="project" value="InterPro"/>
</dbReference>
<feature type="active site" description="Proton donor" evidence="4">
    <location>
        <position position="82"/>
    </location>
</feature>
<dbReference type="CDD" id="cd00947">
    <property type="entry name" value="TBP_aldolase_IIB"/>
    <property type="match status" value="1"/>
</dbReference>
<dbReference type="PIRSF" id="PIRSF001359">
    <property type="entry name" value="F_bP_aldolase_II"/>
    <property type="match status" value="1"/>
</dbReference>
<reference evidence="7 8" key="1">
    <citation type="submission" date="2017-06" db="EMBL/GenBank/DDBJ databases">
        <title>Novel microbial phyla capable of carbon fixation and sulfur reduction in deep-sea sediments.</title>
        <authorList>
            <person name="Huang J."/>
            <person name="Baker B."/>
            <person name="Wang Y."/>
        </authorList>
    </citation>
    <scope>NUCLEOTIDE SEQUENCE [LARGE SCALE GENOMIC DNA]</scope>
    <source>
        <strain evidence="7">B3_LCP</strain>
    </source>
</reference>
<dbReference type="InterPro" id="IPR011289">
    <property type="entry name" value="Fruc_bis_ald_class-2"/>
</dbReference>
<sequence length="323" mass="34760">MPLVPLHEMYQDAVANRYAIGQFNVSNLEFVQAVLEAAEEMNSPAIIAASSSAIKYAGLENLVAIVRTAVGNLDVPIALHLDHGADVEIVRQCVDAGFTSVMIDGSQHPLEENIHLTQEVVDYAHMFNVTVEAELGRLSGMEDEVKVEAKDSCYTDPDEAVKFVQESGCDALAIAVGTSHGAHKFKGEAKLDFDRIETIKQMTGIPLVLHGASGVPEDLISKISQYGGDIPGAKGVPDEAYHQAIDRGINKINIDTDLRLAFTAAIRELLSSDPGVFDPRKILGYARQAVKTIIKGKMEVLGSANRVSVEGVETEPYSITSSS</sequence>
<evidence type="ECO:0000256" key="2">
    <source>
        <dbReference type="ARBA" id="ARBA00022833"/>
    </source>
</evidence>
<dbReference type="Gene3D" id="3.20.20.70">
    <property type="entry name" value="Aldolase class I"/>
    <property type="match status" value="1"/>
</dbReference>
<organism evidence="7 8">
    <name type="scientific">candidate division LCP-89 bacterium B3_LCP</name>
    <dbReference type="NCBI Taxonomy" id="2012998"/>
    <lineage>
        <taxon>Bacteria</taxon>
        <taxon>Pseudomonadati</taxon>
        <taxon>Bacteria division LCP-89</taxon>
    </lineage>
</organism>
<keyword evidence="3" id="KW-0456">Lyase</keyword>
<comment type="cofactor">
    <cofactor evidence="6">
        <name>Zn(2+)</name>
        <dbReference type="ChEBI" id="CHEBI:29105"/>
    </cofactor>
    <text evidence="6">Binds 2 Zn(2+) ions per subunit. One is catalytic and the other provides a structural contribution.</text>
</comment>
<evidence type="ECO:0000256" key="1">
    <source>
        <dbReference type="ARBA" id="ARBA00022723"/>
    </source>
</evidence>
<feature type="binding site" evidence="5">
    <location>
        <begin position="253"/>
        <end position="256"/>
    </location>
    <ligand>
        <name>dihydroxyacetone phosphate</name>
        <dbReference type="ChEBI" id="CHEBI:57642"/>
    </ligand>
</feature>
<dbReference type="Proteomes" id="UP000319619">
    <property type="component" value="Unassembled WGS sequence"/>
</dbReference>
<feature type="binding site" evidence="6">
    <location>
        <position position="83"/>
    </location>
    <ligand>
        <name>Zn(2+)</name>
        <dbReference type="ChEBI" id="CHEBI:29105"/>
        <label>1</label>
        <note>catalytic</note>
    </ligand>
</feature>
<feature type="binding site" evidence="5">
    <location>
        <begin position="211"/>
        <end position="213"/>
    </location>
    <ligand>
        <name>dihydroxyacetone phosphate</name>
        <dbReference type="ChEBI" id="CHEBI:57642"/>
    </ligand>
</feature>
<feature type="binding site" evidence="6">
    <location>
        <position position="210"/>
    </location>
    <ligand>
        <name>Zn(2+)</name>
        <dbReference type="ChEBI" id="CHEBI:29105"/>
        <label>1</label>
        <note>catalytic</note>
    </ligand>
</feature>
<dbReference type="GO" id="GO:0030388">
    <property type="term" value="P:fructose 1,6-bisphosphate metabolic process"/>
    <property type="evidence" value="ECO:0007669"/>
    <property type="project" value="InterPro"/>
</dbReference>
<keyword evidence="2 6" id="KW-0862">Zinc</keyword>
<accession>A0A532UYU8</accession>
<dbReference type="PANTHER" id="PTHR30304:SF0">
    <property type="entry name" value="D-TAGATOSE-1,6-BISPHOSPHATE ALDOLASE SUBUNIT GATY-RELATED"/>
    <property type="match status" value="1"/>
</dbReference>
<evidence type="ECO:0000256" key="4">
    <source>
        <dbReference type="PIRSR" id="PIRSR001359-1"/>
    </source>
</evidence>
<dbReference type="NCBIfam" id="TIGR01859">
    <property type="entry name" value="fruc_bis_ald"/>
    <property type="match status" value="1"/>
</dbReference>
<dbReference type="SUPFAM" id="SSF51569">
    <property type="entry name" value="Aldolase"/>
    <property type="match status" value="1"/>
</dbReference>
<dbReference type="InterPro" id="IPR000771">
    <property type="entry name" value="FBA_II"/>
</dbReference>
<dbReference type="NCBIfam" id="TIGR00167">
    <property type="entry name" value="cbbA"/>
    <property type="match status" value="1"/>
</dbReference>
<dbReference type="InterPro" id="IPR013785">
    <property type="entry name" value="Aldolase_TIM"/>
</dbReference>
<feature type="binding site" evidence="5">
    <location>
        <position position="181"/>
    </location>
    <ligand>
        <name>dihydroxyacetone phosphate</name>
        <dbReference type="ChEBI" id="CHEBI:57642"/>
    </ligand>
</feature>
<proteinExistence type="predicted"/>
<dbReference type="AlphaFoldDB" id="A0A532UYU8"/>